<comment type="caution">
    <text evidence="1">The sequence shown here is derived from an EMBL/GenBank/DDBJ whole genome shotgun (WGS) entry which is preliminary data.</text>
</comment>
<evidence type="ECO:0000313" key="1">
    <source>
        <dbReference type="EMBL" id="RKJ91602.1"/>
    </source>
</evidence>
<evidence type="ECO:0000313" key="2">
    <source>
        <dbReference type="Proteomes" id="UP000281725"/>
    </source>
</evidence>
<reference evidence="1 2" key="1">
    <citation type="submission" date="2018-09" db="EMBL/GenBank/DDBJ databases">
        <title>Genome sequencing of Aeromonas veronii MS-17-88.</title>
        <authorList>
            <person name="Tekedar H.C."/>
            <person name="Arick M.A."/>
            <person name="Hsu C.-Y."/>
            <person name="Thrash A."/>
            <person name="Karsi A."/>
            <person name="Lawrence M.L."/>
            <person name="Abdelhamed H."/>
        </authorList>
    </citation>
    <scope>NUCLEOTIDE SEQUENCE [LARGE SCALE GENOMIC DNA]</scope>
    <source>
        <strain evidence="1 2">MS 17-88</strain>
    </source>
</reference>
<sequence length="103" mass="11459">MKISFQQFHSINPVYPCRLIANITAGYPLFFLQPFGRRLSGGLRASMGSCVQKAEVSTAIDGDKANKWVMEFTVRLINLGDESCYERCGVPLFKILTGKPSIL</sequence>
<dbReference type="AlphaFoldDB" id="A0A3A9IYJ0"/>
<dbReference type="Proteomes" id="UP000281725">
    <property type="component" value="Unassembled WGS sequence"/>
</dbReference>
<proteinExistence type="predicted"/>
<organism evidence="1 2">
    <name type="scientific">Aeromonas veronii</name>
    <dbReference type="NCBI Taxonomy" id="654"/>
    <lineage>
        <taxon>Bacteria</taxon>
        <taxon>Pseudomonadati</taxon>
        <taxon>Pseudomonadota</taxon>
        <taxon>Gammaproteobacteria</taxon>
        <taxon>Aeromonadales</taxon>
        <taxon>Aeromonadaceae</taxon>
        <taxon>Aeromonas</taxon>
    </lineage>
</organism>
<name>A0A3A9IYJ0_AERVE</name>
<protein>
    <submittedName>
        <fullName evidence="1">Uncharacterized protein</fullName>
    </submittedName>
</protein>
<gene>
    <name evidence="1" type="ORF">D6R50_03035</name>
</gene>
<accession>A0A3A9IYJ0</accession>
<dbReference type="EMBL" id="RAWX01000001">
    <property type="protein sequence ID" value="RKJ91602.1"/>
    <property type="molecule type" value="Genomic_DNA"/>
</dbReference>